<gene>
    <name evidence="1" type="ORF">RUE5091_01844</name>
</gene>
<reference evidence="2" key="1">
    <citation type="submission" date="2015-09" db="EMBL/GenBank/DDBJ databases">
        <authorList>
            <person name="Rodrigo-Torres L."/>
            <person name="Arahal D.R."/>
        </authorList>
    </citation>
    <scope>NUCLEOTIDE SEQUENCE [LARGE SCALE GENOMIC DNA]</scope>
    <source>
        <strain evidence="2">CECT 5091</strain>
    </source>
</reference>
<protein>
    <submittedName>
        <fullName evidence="1">Uncharacterized protein</fullName>
    </submittedName>
</protein>
<proteinExistence type="predicted"/>
<dbReference type="AlphaFoldDB" id="A0A0P1II37"/>
<dbReference type="Proteomes" id="UP000051260">
    <property type="component" value="Unassembled WGS sequence"/>
</dbReference>
<evidence type="ECO:0000313" key="1">
    <source>
        <dbReference type="EMBL" id="CUJ97747.1"/>
    </source>
</evidence>
<organism evidence="1 2">
    <name type="scientific">Ruegeria denitrificans</name>
    <dbReference type="NCBI Taxonomy" id="1715692"/>
    <lineage>
        <taxon>Bacteria</taxon>
        <taxon>Pseudomonadati</taxon>
        <taxon>Pseudomonadota</taxon>
        <taxon>Alphaproteobacteria</taxon>
        <taxon>Rhodobacterales</taxon>
        <taxon>Roseobacteraceae</taxon>
        <taxon>Ruegeria</taxon>
    </lineage>
</organism>
<keyword evidence="2" id="KW-1185">Reference proteome</keyword>
<evidence type="ECO:0000313" key="2">
    <source>
        <dbReference type="Proteomes" id="UP000051260"/>
    </source>
</evidence>
<sequence>MIVHYNNYNGLKSGPFLREAGVGGSNPLTPTN</sequence>
<accession>A0A0P1II37</accession>
<name>A0A0P1II37_9RHOB</name>
<dbReference type="EMBL" id="CYUD01000005">
    <property type="protein sequence ID" value="CUJ97747.1"/>
    <property type="molecule type" value="Genomic_DNA"/>
</dbReference>